<evidence type="ECO:0000313" key="1">
    <source>
        <dbReference type="EMBL" id="GAH11070.1"/>
    </source>
</evidence>
<gene>
    <name evidence="1" type="ORF">S01H4_64505</name>
</gene>
<organism evidence="1">
    <name type="scientific">marine sediment metagenome</name>
    <dbReference type="NCBI Taxonomy" id="412755"/>
    <lineage>
        <taxon>unclassified sequences</taxon>
        <taxon>metagenomes</taxon>
        <taxon>ecological metagenomes</taxon>
    </lineage>
</organism>
<sequence length="84" mass="9153">MALALLLLLHFSFTPPAAPGKAAEDQSNPNIQAMLDQVDPGIIYNLSGNLSGEWPVTIDGETYTIPTRYALSGEPIQKTTQYLY</sequence>
<comment type="caution">
    <text evidence="1">The sequence shown here is derived from an EMBL/GenBank/DDBJ whole genome shotgun (WGS) entry which is preliminary data.</text>
</comment>
<accession>X1DS53</accession>
<reference evidence="1" key="1">
    <citation type="journal article" date="2014" name="Front. Microbiol.">
        <title>High frequency of phylogenetically diverse reductive dehalogenase-homologous genes in deep subseafloor sedimentary metagenomes.</title>
        <authorList>
            <person name="Kawai M."/>
            <person name="Futagami T."/>
            <person name="Toyoda A."/>
            <person name="Takaki Y."/>
            <person name="Nishi S."/>
            <person name="Hori S."/>
            <person name="Arai W."/>
            <person name="Tsubouchi T."/>
            <person name="Morono Y."/>
            <person name="Uchiyama I."/>
            <person name="Ito T."/>
            <person name="Fujiyama A."/>
            <person name="Inagaki F."/>
            <person name="Takami H."/>
        </authorList>
    </citation>
    <scope>NUCLEOTIDE SEQUENCE</scope>
    <source>
        <strain evidence="1">Expedition CK06-06</strain>
    </source>
</reference>
<dbReference type="EMBL" id="BART01039144">
    <property type="protein sequence ID" value="GAH11070.1"/>
    <property type="molecule type" value="Genomic_DNA"/>
</dbReference>
<protein>
    <submittedName>
        <fullName evidence="1">Uncharacterized protein</fullName>
    </submittedName>
</protein>
<name>X1DS53_9ZZZZ</name>
<dbReference type="AlphaFoldDB" id="X1DS53"/>
<feature type="non-terminal residue" evidence="1">
    <location>
        <position position="84"/>
    </location>
</feature>
<proteinExistence type="predicted"/>